<comment type="caution">
    <text evidence="2">The sequence shown here is derived from an EMBL/GenBank/DDBJ whole genome shotgun (WGS) entry which is preliminary data.</text>
</comment>
<dbReference type="Pfam" id="PF02493">
    <property type="entry name" value="MORN"/>
    <property type="match status" value="4"/>
</dbReference>
<sequence length="180" mass="20264">MGNCTAESIQQYENVEFTEGDTYEGEMENGFAEGWGVYTRKNGDQYIGWWHNGFQHGIGKEIFADKTEYEGTFVKGKKHGKGKITFPDGSSYEGQFQKDSFSGEGVYIYPNGMNLVSGLIIEKKAVHRLYSKMVTYLNANTKMIRKMGKVYSSGQMDVGFKVTGQMDNCKGNRDQSRMAS</sequence>
<dbReference type="PANTHER" id="PTHR23084">
    <property type="entry name" value="PHOSPHATIDYLINOSITOL-4-PHOSPHATE 5-KINASE RELATED"/>
    <property type="match status" value="1"/>
</dbReference>
<reference evidence="2" key="1">
    <citation type="submission" date="2021-01" db="EMBL/GenBank/DDBJ databases">
        <authorList>
            <consortium name="Genoscope - CEA"/>
            <person name="William W."/>
        </authorList>
    </citation>
    <scope>NUCLEOTIDE SEQUENCE</scope>
</reference>
<name>A0A8S1YBQ5_PAROT</name>
<dbReference type="EMBL" id="CAJJDP010000156">
    <property type="protein sequence ID" value="CAD8211505.1"/>
    <property type="molecule type" value="Genomic_DNA"/>
</dbReference>
<gene>
    <name evidence="2" type="ORF">POCTA_138.1.T1540106</name>
</gene>
<keyword evidence="3" id="KW-1185">Reference proteome</keyword>
<evidence type="ECO:0000313" key="2">
    <source>
        <dbReference type="EMBL" id="CAD8211505.1"/>
    </source>
</evidence>
<evidence type="ECO:0000256" key="1">
    <source>
        <dbReference type="ARBA" id="ARBA00022737"/>
    </source>
</evidence>
<dbReference type="PANTHER" id="PTHR23084:SF263">
    <property type="entry name" value="MORN REPEAT-CONTAINING PROTEIN 1"/>
    <property type="match status" value="1"/>
</dbReference>
<accession>A0A8S1YBQ5</accession>
<organism evidence="2 3">
    <name type="scientific">Paramecium octaurelia</name>
    <dbReference type="NCBI Taxonomy" id="43137"/>
    <lineage>
        <taxon>Eukaryota</taxon>
        <taxon>Sar</taxon>
        <taxon>Alveolata</taxon>
        <taxon>Ciliophora</taxon>
        <taxon>Intramacronucleata</taxon>
        <taxon>Oligohymenophorea</taxon>
        <taxon>Peniculida</taxon>
        <taxon>Parameciidae</taxon>
        <taxon>Paramecium</taxon>
    </lineage>
</organism>
<proteinExistence type="predicted"/>
<dbReference type="OMA" id="MGNCTAE"/>
<dbReference type="InterPro" id="IPR003409">
    <property type="entry name" value="MORN"/>
</dbReference>
<evidence type="ECO:0000313" key="3">
    <source>
        <dbReference type="Proteomes" id="UP000683925"/>
    </source>
</evidence>
<protein>
    <submittedName>
        <fullName evidence="2">Uncharacterized protein</fullName>
    </submittedName>
</protein>
<dbReference type="AlphaFoldDB" id="A0A8S1YBQ5"/>
<keyword evidence="1" id="KW-0677">Repeat</keyword>
<dbReference type="Proteomes" id="UP000683925">
    <property type="component" value="Unassembled WGS sequence"/>
</dbReference>
<dbReference type="OrthoDB" id="423343at2759"/>
<dbReference type="SMART" id="SM00698">
    <property type="entry name" value="MORN"/>
    <property type="match status" value="4"/>
</dbReference>